<organism evidence="4 5">
    <name type="scientific">Clytia hemisphaerica</name>
    <dbReference type="NCBI Taxonomy" id="252671"/>
    <lineage>
        <taxon>Eukaryota</taxon>
        <taxon>Metazoa</taxon>
        <taxon>Cnidaria</taxon>
        <taxon>Hydrozoa</taxon>
        <taxon>Hydroidolina</taxon>
        <taxon>Leptothecata</taxon>
        <taxon>Obeliida</taxon>
        <taxon>Clytiidae</taxon>
        <taxon>Clytia</taxon>
    </lineage>
</organism>
<name>A0A7M5V4P5_9CNID</name>
<dbReference type="SUPFAM" id="SSF56204">
    <property type="entry name" value="Hect, E3 ligase catalytic domain"/>
    <property type="match status" value="1"/>
</dbReference>
<dbReference type="GO" id="GO:0004842">
    <property type="term" value="F:ubiquitin-protein transferase activity"/>
    <property type="evidence" value="ECO:0007669"/>
    <property type="project" value="InterPro"/>
</dbReference>
<dbReference type="OrthoDB" id="10038899at2759"/>
<proteinExistence type="predicted"/>
<keyword evidence="1" id="KW-0833">Ubl conjugation pathway</keyword>
<dbReference type="InterPro" id="IPR000569">
    <property type="entry name" value="HECT_dom"/>
</dbReference>
<feature type="domain" description="HECT" evidence="3">
    <location>
        <begin position="437"/>
        <end position="680"/>
    </location>
</feature>
<evidence type="ECO:0000259" key="3">
    <source>
        <dbReference type="Pfam" id="PF00632"/>
    </source>
</evidence>
<evidence type="ECO:0000256" key="1">
    <source>
        <dbReference type="ARBA" id="ARBA00022786"/>
    </source>
</evidence>
<reference evidence="4" key="1">
    <citation type="submission" date="2021-01" db="UniProtKB">
        <authorList>
            <consortium name="EnsemblMetazoa"/>
        </authorList>
    </citation>
    <scope>IDENTIFICATION</scope>
</reference>
<sequence length="693" mass="78190">VKKMENVIRKLIQEEMNKDSLQASENSQSSSQSSTSQNSSQGTSQDSSQGTSQDSSRTKKKHKTEGRLTNLLNKIRRQSANDTDEEVKTKGIQIKWKRFFPDLLQDKIVRADSGGGLRLIEVPYKVPYLFKDLLHAATLKYFNKNSLNSFGEAPHQCILLMEMADGDVIDSEEDLWQFIRVNGLVISKTTFIFHTKINSDVLFDTTCVVCQQSDYMTPFGTCMFCEQGYQLPNILIGPALPANPTEQPALPANSDRPALPDNSAVQLALPANPARPALPANPAEQPALPANSDRPALPDNSAVQPVLPDNPAVQPVLPDNPPVQPVLPDNPPVQPVLPDNPPVQPVLPGDSVEPLVSLRAEINRGRVLDDMMRLFRHTLIGEDTEITFAYINYRGEVEPGEGIGVTRDVYTSFWIELADGFCIGENMRVPSVRHDFFEDHWSIVGKILVKGYRDTKYFPTYLATAFINYCLFNNVSRQCMFQSFDQYLSESDRETIKLALSPNAEDEFFSSDDFLDFLDIFKCRSRVNKSNVNRIIFEIAQQELIQRPHIMASAFSRRFAILKHLQEFSSPENVEAMIYEKTRPTSKKLIALLIYNCKDDVDREIIGFLKRFLKGLDTTQIKKFVKFLSGADIILFEKIEVSLVDQGSDFARRPISHTCGPLLEIANSYNNFMELRSDFTQVLQPSDWPMDIV</sequence>
<accession>A0A7M5V4P5</accession>
<feature type="region of interest" description="Disordered" evidence="2">
    <location>
        <begin position="1"/>
        <end position="86"/>
    </location>
</feature>
<evidence type="ECO:0000256" key="2">
    <source>
        <dbReference type="SAM" id="MobiDB-lite"/>
    </source>
</evidence>
<evidence type="ECO:0000313" key="5">
    <source>
        <dbReference type="Proteomes" id="UP000594262"/>
    </source>
</evidence>
<feature type="compositionally biased region" description="Low complexity" evidence="2">
    <location>
        <begin position="26"/>
        <end position="55"/>
    </location>
</feature>
<dbReference type="Pfam" id="PF00632">
    <property type="entry name" value="HECT"/>
    <property type="match status" value="1"/>
</dbReference>
<protein>
    <recommendedName>
        <fullName evidence="3">HECT domain-containing protein</fullName>
    </recommendedName>
</protein>
<evidence type="ECO:0000313" key="4">
    <source>
        <dbReference type="EnsemblMetazoa" id="CLYHEMP003535.1"/>
    </source>
</evidence>
<feature type="compositionally biased region" description="Low complexity" evidence="2">
    <location>
        <begin position="273"/>
        <end position="283"/>
    </location>
</feature>
<dbReference type="EnsemblMetazoa" id="CLYHEMT003535.1">
    <property type="protein sequence ID" value="CLYHEMP003535.1"/>
    <property type="gene ID" value="CLYHEMG003535"/>
</dbReference>
<keyword evidence="5" id="KW-1185">Reference proteome</keyword>
<dbReference type="InterPro" id="IPR035983">
    <property type="entry name" value="Hect_E3_ubiquitin_ligase"/>
</dbReference>
<dbReference type="AlphaFoldDB" id="A0A7M5V4P5"/>
<dbReference type="Proteomes" id="UP000594262">
    <property type="component" value="Unplaced"/>
</dbReference>
<feature type="compositionally biased region" description="Basic and acidic residues" evidence="2">
    <location>
        <begin position="1"/>
        <end position="18"/>
    </location>
</feature>
<feature type="region of interest" description="Disordered" evidence="2">
    <location>
        <begin position="273"/>
        <end position="323"/>
    </location>
</feature>